<evidence type="ECO:0000313" key="9">
    <source>
        <dbReference type="EMBL" id="KAF2186366.1"/>
    </source>
</evidence>
<feature type="transmembrane region" description="Helical" evidence="7">
    <location>
        <begin position="72"/>
        <end position="92"/>
    </location>
</feature>
<keyword evidence="3 7" id="KW-0812">Transmembrane</keyword>
<feature type="transmembrane region" description="Helical" evidence="7">
    <location>
        <begin position="302"/>
        <end position="326"/>
    </location>
</feature>
<dbReference type="GO" id="GO:0005886">
    <property type="term" value="C:plasma membrane"/>
    <property type="evidence" value="ECO:0007669"/>
    <property type="project" value="TreeGrafter"/>
</dbReference>
<feature type="transmembrane region" description="Helical" evidence="7">
    <location>
        <begin position="435"/>
        <end position="456"/>
    </location>
</feature>
<feature type="transmembrane region" description="Helical" evidence="7">
    <location>
        <begin position="227"/>
        <end position="249"/>
    </location>
</feature>
<dbReference type="GO" id="GO:0022857">
    <property type="term" value="F:transmembrane transporter activity"/>
    <property type="evidence" value="ECO:0007669"/>
    <property type="project" value="InterPro"/>
</dbReference>
<evidence type="ECO:0000256" key="7">
    <source>
        <dbReference type="SAM" id="Phobius"/>
    </source>
</evidence>
<evidence type="ECO:0000256" key="2">
    <source>
        <dbReference type="ARBA" id="ARBA00007520"/>
    </source>
</evidence>
<dbReference type="PANTHER" id="PTHR23501:SF102">
    <property type="entry name" value="DRUG TRANSPORTER, PUTATIVE (AFU_ORTHOLOGUE AFUA_3G08530)-RELATED"/>
    <property type="match status" value="1"/>
</dbReference>
<dbReference type="Pfam" id="PF07690">
    <property type="entry name" value="MFS_1"/>
    <property type="match status" value="1"/>
</dbReference>
<comment type="subcellular location">
    <subcellularLocation>
        <location evidence="1">Membrane</location>
        <topology evidence="1">Multi-pass membrane protein</topology>
    </subcellularLocation>
</comment>
<keyword evidence="5 7" id="KW-0472">Membrane</keyword>
<name>A0A6A6E968_9PEZI</name>
<feature type="transmembrane region" description="Helical" evidence="7">
    <location>
        <begin position="338"/>
        <end position="358"/>
    </location>
</feature>
<feature type="region of interest" description="Disordered" evidence="6">
    <location>
        <begin position="1"/>
        <end position="30"/>
    </location>
</feature>
<feature type="transmembrane region" description="Helical" evidence="7">
    <location>
        <begin position="511"/>
        <end position="528"/>
    </location>
</feature>
<evidence type="ECO:0000256" key="1">
    <source>
        <dbReference type="ARBA" id="ARBA00004141"/>
    </source>
</evidence>
<dbReference type="AlphaFoldDB" id="A0A6A6E968"/>
<dbReference type="PRINTS" id="PR01036">
    <property type="entry name" value="TCRTETB"/>
</dbReference>
<dbReference type="Proteomes" id="UP000800200">
    <property type="component" value="Unassembled WGS sequence"/>
</dbReference>
<dbReference type="SUPFAM" id="SSF103473">
    <property type="entry name" value="MFS general substrate transporter"/>
    <property type="match status" value="1"/>
</dbReference>
<dbReference type="EMBL" id="ML994630">
    <property type="protein sequence ID" value="KAF2186366.1"/>
    <property type="molecule type" value="Genomic_DNA"/>
</dbReference>
<dbReference type="InterPro" id="IPR011701">
    <property type="entry name" value="MFS"/>
</dbReference>
<reference evidence="9" key="1">
    <citation type="journal article" date="2020" name="Stud. Mycol.">
        <title>101 Dothideomycetes genomes: a test case for predicting lifestyles and emergence of pathogens.</title>
        <authorList>
            <person name="Haridas S."/>
            <person name="Albert R."/>
            <person name="Binder M."/>
            <person name="Bloem J."/>
            <person name="Labutti K."/>
            <person name="Salamov A."/>
            <person name="Andreopoulos B."/>
            <person name="Baker S."/>
            <person name="Barry K."/>
            <person name="Bills G."/>
            <person name="Bluhm B."/>
            <person name="Cannon C."/>
            <person name="Castanera R."/>
            <person name="Culley D."/>
            <person name="Daum C."/>
            <person name="Ezra D."/>
            <person name="Gonzalez J."/>
            <person name="Henrissat B."/>
            <person name="Kuo A."/>
            <person name="Liang C."/>
            <person name="Lipzen A."/>
            <person name="Lutzoni F."/>
            <person name="Magnuson J."/>
            <person name="Mondo S."/>
            <person name="Nolan M."/>
            <person name="Ohm R."/>
            <person name="Pangilinan J."/>
            <person name="Park H.-J."/>
            <person name="Ramirez L."/>
            <person name="Alfaro M."/>
            <person name="Sun H."/>
            <person name="Tritt A."/>
            <person name="Yoshinaga Y."/>
            <person name="Zwiers L.-H."/>
            <person name="Turgeon B."/>
            <person name="Goodwin S."/>
            <person name="Spatafora J."/>
            <person name="Crous P."/>
            <person name="Grigoriev I."/>
        </authorList>
    </citation>
    <scope>NUCLEOTIDE SEQUENCE</scope>
    <source>
        <strain evidence="9">CBS 207.26</strain>
    </source>
</reference>
<dbReference type="InterPro" id="IPR020846">
    <property type="entry name" value="MFS_dom"/>
</dbReference>
<sequence>MSEELRPRIPEENPRPSTTSSATVSEEPSKVPPATLFSFTALTLCIFLVALDTVLIPTALPTISKSFHIPDSLYAWTGSAYLLSNAASVPVWGKLSDIFGRKPVALVANFIFLVGSLVCAVAVSAGMLIAGRAVQGLGGGGVVILVHICVADMFALQDRSFYLGIVGAVWAIASALGPVLGGIFAQNLNWRWCFYVNLPIVSISIVILALTLHLPSPRTAFWTGLKAIDWLGSITICTGTLLLLIGLQLGGSSHPWTSPLTLLLLIFGALTYILFFFSQWWEDRKRGSPIMPLRIFRDMSNLSALGVCACDALVFNSVAYFLPLYFQLILLTSPSLSGIYMLALAIPLATVSLLAGYVMNRTGHYILILRSGLALMTLGVGLFISFPSTRDIVKVIGFLIVVGIGFGPNFHAPLIALQTRIRESDIAAGTSAFGFVRMVSGAIGVVVGQVVFQALMQGRLERFLDVGVDGDLARALAGGEAISQVERVGRLSGAQQGVVRGEMTGALKGTWIFYTGISALGLLVSFGIRREKLRRERGEADVEIKEGDEEEQR</sequence>
<dbReference type="PROSITE" id="PS50850">
    <property type="entry name" value="MFS"/>
    <property type="match status" value="1"/>
</dbReference>
<dbReference type="OrthoDB" id="10021397at2759"/>
<dbReference type="PANTHER" id="PTHR23501">
    <property type="entry name" value="MAJOR FACILITATOR SUPERFAMILY"/>
    <property type="match status" value="1"/>
</dbReference>
<keyword evidence="10" id="KW-1185">Reference proteome</keyword>
<feature type="transmembrane region" description="Helical" evidence="7">
    <location>
        <begin position="392"/>
        <end position="414"/>
    </location>
</feature>
<comment type="similarity">
    <text evidence="2">Belongs to the major facilitator superfamily. TCR/Tet family.</text>
</comment>
<feature type="transmembrane region" description="Helical" evidence="7">
    <location>
        <begin position="136"/>
        <end position="154"/>
    </location>
</feature>
<feature type="compositionally biased region" description="Polar residues" evidence="6">
    <location>
        <begin position="15"/>
        <end position="26"/>
    </location>
</feature>
<evidence type="ECO:0000256" key="5">
    <source>
        <dbReference type="ARBA" id="ARBA00023136"/>
    </source>
</evidence>
<dbReference type="CDD" id="cd17502">
    <property type="entry name" value="MFS_Azr1_MDR_like"/>
    <property type="match status" value="1"/>
</dbReference>
<gene>
    <name evidence="9" type="ORF">K469DRAFT_726373</name>
</gene>
<evidence type="ECO:0000256" key="3">
    <source>
        <dbReference type="ARBA" id="ARBA00022692"/>
    </source>
</evidence>
<keyword evidence="4 7" id="KW-1133">Transmembrane helix</keyword>
<feature type="transmembrane region" description="Helical" evidence="7">
    <location>
        <begin position="36"/>
        <end position="60"/>
    </location>
</feature>
<feature type="transmembrane region" description="Helical" evidence="7">
    <location>
        <begin position="104"/>
        <end position="130"/>
    </location>
</feature>
<feature type="transmembrane region" description="Helical" evidence="7">
    <location>
        <begin position="365"/>
        <end position="386"/>
    </location>
</feature>
<accession>A0A6A6E968</accession>
<dbReference type="Gene3D" id="1.20.1720.10">
    <property type="entry name" value="Multidrug resistance protein D"/>
    <property type="match status" value="1"/>
</dbReference>
<feature type="transmembrane region" description="Helical" evidence="7">
    <location>
        <begin position="196"/>
        <end position="215"/>
    </location>
</feature>
<protein>
    <submittedName>
        <fullName evidence="9">MFS general substrate transporter</fullName>
    </submittedName>
</protein>
<evidence type="ECO:0000313" key="10">
    <source>
        <dbReference type="Proteomes" id="UP000800200"/>
    </source>
</evidence>
<feature type="transmembrane region" description="Helical" evidence="7">
    <location>
        <begin position="261"/>
        <end position="281"/>
    </location>
</feature>
<feature type="compositionally biased region" description="Basic and acidic residues" evidence="6">
    <location>
        <begin position="1"/>
        <end position="14"/>
    </location>
</feature>
<organism evidence="9 10">
    <name type="scientific">Zopfia rhizophila CBS 207.26</name>
    <dbReference type="NCBI Taxonomy" id="1314779"/>
    <lineage>
        <taxon>Eukaryota</taxon>
        <taxon>Fungi</taxon>
        <taxon>Dikarya</taxon>
        <taxon>Ascomycota</taxon>
        <taxon>Pezizomycotina</taxon>
        <taxon>Dothideomycetes</taxon>
        <taxon>Dothideomycetes incertae sedis</taxon>
        <taxon>Zopfiaceae</taxon>
        <taxon>Zopfia</taxon>
    </lineage>
</organism>
<feature type="transmembrane region" description="Helical" evidence="7">
    <location>
        <begin position="161"/>
        <end position="184"/>
    </location>
</feature>
<dbReference type="Gene3D" id="1.20.1250.20">
    <property type="entry name" value="MFS general substrate transporter like domains"/>
    <property type="match status" value="1"/>
</dbReference>
<evidence type="ECO:0000256" key="6">
    <source>
        <dbReference type="SAM" id="MobiDB-lite"/>
    </source>
</evidence>
<dbReference type="InterPro" id="IPR036259">
    <property type="entry name" value="MFS_trans_sf"/>
</dbReference>
<feature type="domain" description="Major facilitator superfamily (MFS) profile" evidence="8">
    <location>
        <begin position="38"/>
        <end position="533"/>
    </location>
</feature>
<proteinExistence type="inferred from homology"/>
<evidence type="ECO:0000256" key="4">
    <source>
        <dbReference type="ARBA" id="ARBA00022989"/>
    </source>
</evidence>
<evidence type="ECO:0000259" key="8">
    <source>
        <dbReference type="PROSITE" id="PS50850"/>
    </source>
</evidence>